<dbReference type="Proteomes" id="UP000887565">
    <property type="component" value="Unplaced"/>
</dbReference>
<proteinExistence type="predicted"/>
<reference evidence="2" key="1">
    <citation type="submission" date="2022-11" db="UniProtKB">
        <authorList>
            <consortium name="WormBaseParasite"/>
        </authorList>
    </citation>
    <scope>IDENTIFICATION</scope>
</reference>
<dbReference type="AlphaFoldDB" id="A0A915KGR2"/>
<protein>
    <submittedName>
        <fullName evidence="2">Uncharacterized protein</fullName>
    </submittedName>
</protein>
<evidence type="ECO:0000313" key="1">
    <source>
        <dbReference type="Proteomes" id="UP000887565"/>
    </source>
</evidence>
<organism evidence="1 2">
    <name type="scientific">Romanomermis culicivorax</name>
    <name type="common">Nematode worm</name>
    <dbReference type="NCBI Taxonomy" id="13658"/>
    <lineage>
        <taxon>Eukaryota</taxon>
        <taxon>Metazoa</taxon>
        <taxon>Ecdysozoa</taxon>
        <taxon>Nematoda</taxon>
        <taxon>Enoplea</taxon>
        <taxon>Dorylaimia</taxon>
        <taxon>Mermithida</taxon>
        <taxon>Mermithoidea</taxon>
        <taxon>Mermithidae</taxon>
        <taxon>Romanomermis</taxon>
    </lineage>
</organism>
<name>A0A915KGR2_ROMCU</name>
<sequence length="380" mass="42338">MPVFYQITQAKDFTNIQQLANAIAKAQSIFNTTKVEISATEQPFLVNQAALMAMTLRSLLLLVCCFGYHRSLDQSQKCCHDREHSAKRHAPDNTMVPAKNESVQAGPSHTKVLLEQLIERWDHDQEECKSQYCLNDTNTHIRDSNCDKNPSPTTSTGIILITPPAETALDCHKINLLACGVMPTNPACTIQMIASGSSAIMLKESVAMIKIDPIMPYYSHPQPISGQTPTMSETIPSSESDEPVEMIGAESSDQPVHTDTPTVVDPNNLVAAELAEPISIVAAATVKTQPYSQHWICELNIKWLMRFYGLLMVDLSCVLRHSCKLLNFYKNLKRFLKHGQRDAGGHLRSIFRIRHVMGSRWPMVVGQYGHAFAHENQKGV</sequence>
<keyword evidence="1" id="KW-1185">Reference proteome</keyword>
<evidence type="ECO:0000313" key="2">
    <source>
        <dbReference type="WBParaSite" id="nRc.2.0.1.t37144-RA"/>
    </source>
</evidence>
<accession>A0A915KGR2</accession>
<dbReference type="WBParaSite" id="nRc.2.0.1.t37144-RA">
    <property type="protein sequence ID" value="nRc.2.0.1.t37144-RA"/>
    <property type="gene ID" value="nRc.2.0.1.g37144"/>
</dbReference>